<dbReference type="eggNOG" id="ENOG502S8UP">
    <property type="taxonomic scope" value="Eukaryota"/>
</dbReference>
<evidence type="ECO:0000313" key="1">
    <source>
        <dbReference type="EMBL" id="ETW82619.1"/>
    </source>
</evidence>
<dbReference type="Proteomes" id="UP000030671">
    <property type="component" value="Unassembled WGS sequence"/>
</dbReference>
<dbReference type="InParanoid" id="W4KA44"/>
<dbReference type="RefSeq" id="XP_009544967.1">
    <property type="nucleotide sequence ID" value="XM_009546672.1"/>
</dbReference>
<name>W4KA44_HETIT</name>
<dbReference type="KEGG" id="hir:HETIRDRAFT_426227"/>
<sequence>MRAINKDICHFLTPRIFRQVRFRDTWKSAAAFEELPLCQDPAQHMKEISFQSIDADDEGEEVYIAELQPDGDSFEDMPQERDRPLTAVEEQSHSAFSNLNMLPNLKSLALTFDPNLEYIPNLRRQTIIFEAIAHQYLRSLESIIINNFMAVFAPVYKSPSFLALFNSVSHLRLMILPQTDGAVDNRTDFWLQIIQRQILKPRASLPQSLVSLTFHGQAFDSADPVGFDSSFSFRSLKFSFLTFLSLKYFLFGEKASDGVDFIIRHKETLRTLELKSCIILLPSAGPRRFWSRVWTCFSKELQALTSLHVEEEKNHVRYGIDDGVLFEPFTYGEEFEDLIELPDQKEDDRALHFFLKLLPQTLYFDVIVDSRSSTVQKYIREHRKIQRDISMPKSGAICKGSPFSNSGYILGWVPLMNSDRKMGLFEPITAMETQLALAFLDIDTFQNLRALFIVFPPVEDDYLSNLRRQLFVFSVLYGVELHSLKLLTINNYIVLLAQHYWDLDFYCLFNSLSHLHPSVLPQCDDGLEHYGDFWVDAVQLRILRHVSLSRCLASLSLRSVSNNYDDPMGSQSRLVLKTLAASFYTLDSWTQFVPTFVTFHGTATLLVGHLELLCRGTESIDVPVWQPAMKTLVHKLGDVARRRDHSDALVDHMVRARGEVEHVVGGGAAAAPDTDEGGEVVRGDVHVDEAERDGEHFAHVAED</sequence>
<evidence type="ECO:0000313" key="2">
    <source>
        <dbReference type="Proteomes" id="UP000030671"/>
    </source>
</evidence>
<proteinExistence type="predicted"/>
<protein>
    <submittedName>
        <fullName evidence="1">Uncharacterized protein</fullName>
    </submittedName>
</protein>
<dbReference type="HOGENOM" id="CLU_392339_0_0_1"/>
<accession>W4KA44</accession>
<dbReference type="OrthoDB" id="2858653at2759"/>
<gene>
    <name evidence="1" type="ORF">HETIRDRAFT_426227</name>
</gene>
<keyword evidence="2" id="KW-1185">Reference proteome</keyword>
<dbReference type="EMBL" id="KI925457">
    <property type="protein sequence ID" value="ETW82619.1"/>
    <property type="molecule type" value="Genomic_DNA"/>
</dbReference>
<reference evidence="1 2" key="1">
    <citation type="journal article" date="2012" name="New Phytol.">
        <title>Insight into trade-off between wood decay and parasitism from the genome of a fungal forest pathogen.</title>
        <authorList>
            <person name="Olson A."/>
            <person name="Aerts A."/>
            <person name="Asiegbu F."/>
            <person name="Belbahri L."/>
            <person name="Bouzid O."/>
            <person name="Broberg A."/>
            <person name="Canback B."/>
            <person name="Coutinho P.M."/>
            <person name="Cullen D."/>
            <person name="Dalman K."/>
            <person name="Deflorio G."/>
            <person name="van Diepen L.T."/>
            <person name="Dunand C."/>
            <person name="Duplessis S."/>
            <person name="Durling M."/>
            <person name="Gonthier P."/>
            <person name="Grimwood J."/>
            <person name="Fossdal C.G."/>
            <person name="Hansson D."/>
            <person name="Henrissat B."/>
            <person name="Hietala A."/>
            <person name="Himmelstrand K."/>
            <person name="Hoffmeister D."/>
            <person name="Hogberg N."/>
            <person name="James T.Y."/>
            <person name="Karlsson M."/>
            <person name="Kohler A."/>
            <person name="Kues U."/>
            <person name="Lee Y.H."/>
            <person name="Lin Y.C."/>
            <person name="Lind M."/>
            <person name="Lindquist E."/>
            <person name="Lombard V."/>
            <person name="Lucas S."/>
            <person name="Lunden K."/>
            <person name="Morin E."/>
            <person name="Murat C."/>
            <person name="Park J."/>
            <person name="Raffaello T."/>
            <person name="Rouze P."/>
            <person name="Salamov A."/>
            <person name="Schmutz J."/>
            <person name="Solheim H."/>
            <person name="Stahlberg J."/>
            <person name="Velez H."/>
            <person name="de Vries R.P."/>
            <person name="Wiebenga A."/>
            <person name="Woodward S."/>
            <person name="Yakovlev I."/>
            <person name="Garbelotto M."/>
            <person name="Martin F."/>
            <person name="Grigoriev I.V."/>
            <person name="Stenlid J."/>
        </authorList>
    </citation>
    <scope>NUCLEOTIDE SEQUENCE [LARGE SCALE GENOMIC DNA]</scope>
    <source>
        <strain evidence="1 2">TC 32-1</strain>
    </source>
</reference>
<dbReference type="GeneID" id="20674096"/>
<dbReference type="AlphaFoldDB" id="W4KA44"/>
<organism evidence="1 2">
    <name type="scientific">Heterobasidion irregulare (strain TC 32-1)</name>
    <dbReference type="NCBI Taxonomy" id="747525"/>
    <lineage>
        <taxon>Eukaryota</taxon>
        <taxon>Fungi</taxon>
        <taxon>Dikarya</taxon>
        <taxon>Basidiomycota</taxon>
        <taxon>Agaricomycotina</taxon>
        <taxon>Agaricomycetes</taxon>
        <taxon>Russulales</taxon>
        <taxon>Bondarzewiaceae</taxon>
        <taxon>Heterobasidion</taxon>
        <taxon>Heterobasidion annosum species complex</taxon>
    </lineage>
</organism>